<evidence type="ECO:0000313" key="3">
    <source>
        <dbReference type="Proteomes" id="UP000041254"/>
    </source>
</evidence>
<keyword evidence="3" id="KW-1185">Reference proteome</keyword>
<organism evidence="2 3">
    <name type="scientific">Vitrella brassicaformis (strain CCMP3155)</name>
    <dbReference type="NCBI Taxonomy" id="1169540"/>
    <lineage>
        <taxon>Eukaryota</taxon>
        <taxon>Sar</taxon>
        <taxon>Alveolata</taxon>
        <taxon>Colpodellida</taxon>
        <taxon>Vitrellaceae</taxon>
        <taxon>Vitrella</taxon>
    </lineage>
</organism>
<dbReference type="STRING" id="1169540.A0A0G4G8C7"/>
<dbReference type="AlphaFoldDB" id="A0A0G4G8C7"/>
<name>A0A0G4G8C7_VITBC</name>
<sequence length="523" mass="59013">MDPDNGDSIYGPFFPDENFRIPHDRRYLLSMSNTGPNRNNSQFFITNRAYPYLDGKCVVFGRVKLGYAPGRSFSCTDEAQHAPLAYIASVLMGDVDNATRQAYLDLTGTGRWEAAMPNWLGDQFSSLDAEFGVEHELHDSEEDILLGGIAAYVLYLVTLRFHPPTRQTSRSTHSVENNGQWEKMRDSLCKDEDLLKRLPPVIRDCFRLSTALREDNYQLAVDIMTSDVHNSVPLGELMWAGASTAEGDLLPGLRRWRAHHLVWPFLAARRFHDVRAIVGRGSFSCTDEAQHAPLAYIASVLMGDVDKVTRQAYLDLTGTGHWEATMLNRLGDQPSPLDAELAWVQEVCHRGQWTLMGMATVVRFLRTGEHELRDSKEDITRWAVAAILLVVANLSSQADEGADEDAEEHAHAHKALQEEMTYLIRSRHQRIENDWILPLMWLCLATHNIEFNDHHRARLFVAIARQEIPAIICPLLRAQLEERAEELQDEVGLLCLPLPQAPSQLPAALLEPLPRLAALRDAD</sequence>
<proteinExistence type="predicted"/>
<reference evidence="2 3" key="1">
    <citation type="submission" date="2014-11" db="EMBL/GenBank/DDBJ databases">
        <authorList>
            <person name="Zhu J."/>
            <person name="Qi W."/>
            <person name="Song R."/>
        </authorList>
    </citation>
    <scope>NUCLEOTIDE SEQUENCE [LARGE SCALE GENOMIC DNA]</scope>
</reference>
<evidence type="ECO:0000313" key="2">
    <source>
        <dbReference type="EMBL" id="CEM25049.1"/>
    </source>
</evidence>
<protein>
    <recommendedName>
        <fullName evidence="1">PPIase cyclophilin-type domain-containing protein</fullName>
    </recommendedName>
</protein>
<gene>
    <name evidence="2" type="ORF">Vbra_3247</name>
</gene>
<dbReference type="PANTHER" id="PTHR11071">
    <property type="entry name" value="PEPTIDYL-PROLYL CIS-TRANS ISOMERASE"/>
    <property type="match status" value="1"/>
</dbReference>
<dbReference type="SUPFAM" id="SSF50891">
    <property type="entry name" value="Cyclophilin-like"/>
    <property type="match status" value="1"/>
</dbReference>
<dbReference type="InParanoid" id="A0A0G4G8C7"/>
<dbReference type="PROSITE" id="PS50072">
    <property type="entry name" value="CSA_PPIASE_2"/>
    <property type="match status" value="1"/>
</dbReference>
<dbReference type="GO" id="GO:0006457">
    <property type="term" value="P:protein folding"/>
    <property type="evidence" value="ECO:0007669"/>
    <property type="project" value="TreeGrafter"/>
</dbReference>
<dbReference type="Pfam" id="PF00160">
    <property type="entry name" value="Pro_isomerase"/>
    <property type="match status" value="1"/>
</dbReference>
<dbReference type="InterPro" id="IPR029000">
    <property type="entry name" value="Cyclophilin-like_dom_sf"/>
</dbReference>
<dbReference type="GO" id="GO:0003755">
    <property type="term" value="F:peptidyl-prolyl cis-trans isomerase activity"/>
    <property type="evidence" value="ECO:0007669"/>
    <property type="project" value="InterPro"/>
</dbReference>
<feature type="domain" description="PPIase cyclophilin-type" evidence="1">
    <location>
        <begin position="1"/>
        <end position="66"/>
    </location>
</feature>
<dbReference type="Proteomes" id="UP000041254">
    <property type="component" value="Unassembled WGS sequence"/>
</dbReference>
<dbReference type="GO" id="GO:0005737">
    <property type="term" value="C:cytoplasm"/>
    <property type="evidence" value="ECO:0007669"/>
    <property type="project" value="TreeGrafter"/>
</dbReference>
<dbReference type="EMBL" id="CDMY01000592">
    <property type="protein sequence ID" value="CEM25049.1"/>
    <property type="molecule type" value="Genomic_DNA"/>
</dbReference>
<dbReference type="Gene3D" id="2.40.100.10">
    <property type="entry name" value="Cyclophilin-like"/>
    <property type="match status" value="1"/>
</dbReference>
<dbReference type="GO" id="GO:0016018">
    <property type="term" value="F:cyclosporin A binding"/>
    <property type="evidence" value="ECO:0007669"/>
    <property type="project" value="TreeGrafter"/>
</dbReference>
<dbReference type="InterPro" id="IPR002130">
    <property type="entry name" value="Cyclophilin-type_PPIase_dom"/>
</dbReference>
<dbReference type="PANTHER" id="PTHR11071:SF561">
    <property type="entry name" value="PEPTIDYL-PROLYL CIS-TRANS ISOMERASE D-RELATED"/>
    <property type="match status" value="1"/>
</dbReference>
<evidence type="ECO:0000259" key="1">
    <source>
        <dbReference type="PROSITE" id="PS50072"/>
    </source>
</evidence>
<accession>A0A0G4G8C7</accession>
<dbReference type="VEuPathDB" id="CryptoDB:Vbra_3247"/>
<dbReference type="PRINTS" id="PR00153">
    <property type="entry name" value="CSAPPISMRASE"/>
</dbReference>